<keyword evidence="2" id="KW-0547">Nucleotide-binding</keyword>
<dbReference type="PROSITE" id="PS51722">
    <property type="entry name" value="G_TR_2"/>
    <property type="match status" value="1"/>
</dbReference>
<accession>A0A0R3TC86</accession>
<dbReference type="CDD" id="cd03705">
    <property type="entry name" value="EF1_alpha_III"/>
    <property type="match status" value="1"/>
</dbReference>
<dbReference type="OrthoDB" id="407705at2759"/>
<keyword evidence="8" id="KW-1185">Reference proteome</keyword>
<keyword evidence="4" id="KW-0648">Protein biosynthesis</keyword>
<dbReference type="PRINTS" id="PR00315">
    <property type="entry name" value="ELONGATNFCT"/>
</dbReference>
<protein>
    <submittedName>
        <fullName evidence="9">Tr-type G domain-containing protein</fullName>
    </submittedName>
</protein>
<comment type="similarity">
    <text evidence="1">Belongs to the TRAFAC class translation factor GTPase superfamily. Classic translation factor GTPase family. EF-Tu/EF-1A subfamily.</text>
</comment>
<dbReference type="InterPro" id="IPR009001">
    <property type="entry name" value="Transl_elong_EF1A/Init_IF2_C"/>
</dbReference>
<organism evidence="9">
    <name type="scientific">Rodentolepis nana</name>
    <name type="common">Dwarf tapeworm</name>
    <name type="synonym">Hymenolepis nana</name>
    <dbReference type="NCBI Taxonomy" id="102285"/>
    <lineage>
        <taxon>Eukaryota</taxon>
        <taxon>Metazoa</taxon>
        <taxon>Spiralia</taxon>
        <taxon>Lophotrochozoa</taxon>
        <taxon>Platyhelminthes</taxon>
        <taxon>Cestoda</taxon>
        <taxon>Eucestoda</taxon>
        <taxon>Cyclophyllidea</taxon>
        <taxon>Hymenolepididae</taxon>
        <taxon>Rodentolepis</taxon>
    </lineage>
</organism>
<reference evidence="7 8" key="2">
    <citation type="submission" date="2018-11" db="EMBL/GenBank/DDBJ databases">
        <authorList>
            <consortium name="Pathogen Informatics"/>
        </authorList>
    </citation>
    <scope>NUCLEOTIDE SEQUENCE [LARGE SCALE GENOMIC DNA]</scope>
</reference>
<dbReference type="GO" id="GO:0005525">
    <property type="term" value="F:GTP binding"/>
    <property type="evidence" value="ECO:0007669"/>
    <property type="project" value="UniProtKB-KW"/>
</dbReference>
<dbReference type="STRING" id="102285.A0A0R3TC86"/>
<dbReference type="Pfam" id="PF00009">
    <property type="entry name" value="GTP_EFTU"/>
    <property type="match status" value="1"/>
</dbReference>
<evidence type="ECO:0000256" key="4">
    <source>
        <dbReference type="ARBA" id="ARBA00022917"/>
    </source>
</evidence>
<dbReference type="InterPro" id="IPR027417">
    <property type="entry name" value="P-loop_NTPase"/>
</dbReference>
<evidence type="ECO:0000259" key="6">
    <source>
        <dbReference type="PROSITE" id="PS51722"/>
    </source>
</evidence>
<reference evidence="9" key="1">
    <citation type="submission" date="2017-02" db="UniProtKB">
        <authorList>
            <consortium name="WormBaseParasite"/>
        </authorList>
    </citation>
    <scope>IDENTIFICATION</scope>
</reference>
<evidence type="ECO:0000256" key="3">
    <source>
        <dbReference type="ARBA" id="ARBA00022768"/>
    </source>
</evidence>
<proteinExistence type="inferred from homology"/>
<dbReference type="SUPFAM" id="SSF50447">
    <property type="entry name" value="Translation proteins"/>
    <property type="match status" value="1"/>
</dbReference>
<dbReference type="Proteomes" id="UP000278807">
    <property type="component" value="Unassembled WGS sequence"/>
</dbReference>
<evidence type="ECO:0000313" key="8">
    <source>
        <dbReference type="Proteomes" id="UP000278807"/>
    </source>
</evidence>
<dbReference type="EMBL" id="UZAE01003467">
    <property type="protein sequence ID" value="VDO00533.1"/>
    <property type="molecule type" value="Genomic_DNA"/>
</dbReference>
<dbReference type="SUPFAM" id="SSF50465">
    <property type="entry name" value="EF-Tu/eEF-1alpha/eIF2-gamma C-terminal domain"/>
    <property type="match status" value="1"/>
</dbReference>
<dbReference type="InterPro" id="IPR009000">
    <property type="entry name" value="Transl_B-barrel_sf"/>
</dbReference>
<keyword evidence="3" id="KW-0251">Elongation factor</keyword>
<dbReference type="InterPro" id="IPR000795">
    <property type="entry name" value="T_Tr_GTP-bd_dom"/>
</dbReference>
<dbReference type="GO" id="GO:0003746">
    <property type="term" value="F:translation elongation factor activity"/>
    <property type="evidence" value="ECO:0007669"/>
    <property type="project" value="UniProtKB-KW"/>
</dbReference>
<dbReference type="GO" id="GO:0003924">
    <property type="term" value="F:GTPase activity"/>
    <property type="evidence" value="ECO:0007669"/>
    <property type="project" value="InterPro"/>
</dbReference>
<dbReference type="WBParaSite" id="HNAJ_0000467501-mRNA-1">
    <property type="protein sequence ID" value="HNAJ_0000467501-mRNA-1"/>
    <property type="gene ID" value="HNAJ_0000467501"/>
</dbReference>
<dbReference type="FunFam" id="2.40.30.10:FF:000005">
    <property type="entry name" value="Elongation factor 1-alpha"/>
    <property type="match status" value="1"/>
</dbReference>
<dbReference type="PANTHER" id="PTHR23115">
    <property type="entry name" value="TRANSLATION FACTOR"/>
    <property type="match status" value="1"/>
</dbReference>
<dbReference type="InterPro" id="IPR050100">
    <property type="entry name" value="TRAFAC_GTPase_members"/>
</dbReference>
<dbReference type="AlphaFoldDB" id="A0A0R3TC86"/>
<keyword evidence="5" id="KW-0342">GTP-binding</keyword>
<dbReference type="Pfam" id="PF22594">
    <property type="entry name" value="GTP-eEF1A_C"/>
    <property type="match status" value="1"/>
</dbReference>
<evidence type="ECO:0000256" key="5">
    <source>
        <dbReference type="ARBA" id="ARBA00023134"/>
    </source>
</evidence>
<gene>
    <name evidence="7" type="ORF">HNAJ_LOCUS4673</name>
</gene>
<dbReference type="InterPro" id="IPR054696">
    <property type="entry name" value="GTP-eEF1A_C"/>
</dbReference>
<name>A0A0R3TC86_RODNA</name>
<dbReference type="SUPFAM" id="SSF52540">
    <property type="entry name" value="P-loop containing nucleoside triphosphate hydrolases"/>
    <property type="match status" value="1"/>
</dbReference>
<evidence type="ECO:0000313" key="9">
    <source>
        <dbReference type="WBParaSite" id="HNAJ_0000467501-mRNA-1"/>
    </source>
</evidence>
<sequence length="444" mass="49369">MNYDKSNINLVILGHIGSGKSALICHLISKYGTLDKNYMTKFENELLSIEPSSSKYAWVLKKLKTERESCDSTDSSFWQFRSPRHTVTVIDAPGHDYFIRNMITGSSHADCAILIDSAAREEFKASMSQEYADLAYTLGIMHLIIVVNKVDTINYDEKRFRDYSNEMRLLVGKVGYNPDNVKVIPVSGLNGDNILKLSPHTPWYKGPTLLQSIDITSPLINPVDKPLRFSIENVRLLEDMRIISFGKLESGIMKTGMDVSFAPSGITSKVLVIKKANDSIAEAEFGDKIGFLVKEISVGDIANDNIVGDLNNNPPRPAIDFTALICILDFPGEISAGFTSPLDCHNIRVPGKFIELLEKIDPQTGQVIERNPPKIKSGDAAIVKIVPRKPVCLEVFSQYPSLGRFSIPNGDSKAIFGVIKSITFKEKKSMTSLSQRIKKRFSSR</sequence>
<evidence type="ECO:0000256" key="2">
    <source>
        <dbReference type="ARBA" id="ARBA00022741"/>
    </source>
</evidence>
<feature type="domain" description="Tr-type G" evidence="6">
    <location>
        <begin position="5"/>
        <end position="223"/>
    </location>
</feature>
<evidence type="ECO:0000313" key="7">
    <source>
        <dbReference type="EMBL" id="VDO00533.1"/>
    </source>
</evidence>
<dbReference type="Gene3D" id="3.40.50.300">
    <property type="entry name" value="P-loop containing nucleotide triphosphate hydrolases"/>
    <property type="match status" value="1"/>
</dbReference>
<dbReference type="Gene3D" id="2.40.30.10">
    <property type="entry name" value="Translation factors"/>
    <property type="match status" value="2"/>
</dbReference>
<evidence type="ECO:0000256" key="1">
    <source>
        <dbReference type="ARBA" id="ARBA00007249"/>
    </source>
</evidence>